<sequence length="42" mass="4588">MTLMSCIVKNQCPTKKDANGNEYLDRNACTSTPYLVGLIPLA</sequence>
<dbReference type="Proteomes" id="UP000008303">
    <property type="component" value="Chromosome"/>
</dbReference>
<protein>
    <submittedName>
        <fullName evidence="1">Uncharacterized protein</fullName>
    </submittedName>
</protein>
<dbReference type="PATRIC" id="fig|676032.3.peg.436"/>
<dbReference type="KEGG" id="fcn:FN3523_0434"/>
<accession>F4BJE7</accession>
<proteinExistence type="predicted"/>
<reference evidence="2" key="1">
    <citation type="journal article" date="2011" name="Appl. Environ. Microbiol.">
        <title>Common ancestry and novel genetic traits of Francisella novicida-like isolates from North America and Australia as revealed by comparative genomic analyses.</title>
        <authorList>
            <person name="Siddaramappa S."/>
            <person name="Challacombe J.F."/>
            <person name="Petersen J.M."/>
            <person name="Pillai S."/>
            <person name="Hogg G."/>
            <person name="Kuske C.R."/>
        </authorList>
    </citation>
    <scope>NUCLEOTIDE SEQUENCE [LARGE SCALE GENOMIC DNA]</scope>
    <source>
        <strain evidence="2">3523</strain>
    </source>
</reference>
<dbReference type="EMBL" id="CP002558">
    <property type="protein sequence ID" value="AEB28291.1"/>
    <property type="molecule type" value="Genomic_DNA"/>
</dbReference>
<name>F4BJE7_9GAMM</name>
<evidence type="ECO:0000313" key="2">
    <source>
        <dbReference type="Proteomes" id="UP000008303"/>
    </source>
</evidence>
<evidence type="ECO:0000313" key="1">
    <source>
        <dbReference type="EMBL" id="AEB28291.1"/>
    </source>
</evidence>
<organism evidence="1 2">
    <name type="scientific">Francisella hispaniensis</name>
    <dbReference type="NCBI Taxonomy" id="622488"/>
    <lineage>
        <taxon>Bacteria</taxon>
        <taxon>Pseudomonadati</taxon>
        <taxon>Pseudomonadota</taxon>
        <taxon>Gammaproteobacteria</taxon>
        <taxon>Thiotrichales</taxon>
        <taxon>Francisellaceae</taxon>
        <taxon>Francisella</taxon>
    </lineage>
</organism>
<gene>
    <name evidence="1" type="ordered locus">FN3523_0434</name>
</gene>
<dbReference type="HOGENOM" id="CLU_211491_0_0_6"/>
<dbReference type="AlphaFoldDB" id="F4BJE7"/>